<dbReference type="PATRIC" id="fig|1122985.7.peg.2424"/>
<comment type="caution">
    <text evidence="1">The sequence shown here is derived from an EMBL/GenBank/DDBJ whole genome shotgun (WGS) entry which is preliminary data.</text>
</comment>
<dbReference type="EMBL" id="JNGW01000098">
    <property type="protein sequence ID" value="KDR51616.1"/>
    <property type="molecule type" value="Genomic_DNA"/>
</dbReference>
<gene>
    <name evidence="1" type="ORF">HMPREF1991_02338</name>
</gene>
<proteinExistence type="predicted"/>
<dbReference type="AlphaFoldDB" id="A0A069QP56"/>
<name>A0A069QP56_HOYLO</name>
<accession>A0A069QP56</accession>
<protein>
    <submittedName>
        <fullName evidence="1">Uncharacterized protein</fullName>
    </submittedName>
</protein>
<dbReference type="HOGENOM" id="CLU_3139150_0_0_10"/>
<evidence type="ECO:0000313" key="2">
    <source>
        <dbReference type="Proteomes" id="UP000027442"/>
    </source>
</evidence>
<dbReference type="Proteomes" id="UP000027442">
    <property type="component" value="Unassembled WGS sequence"/>
</dbReference>
<organism evidence="1 2">
    <name type="scientific">Hoylesella loescheii DSM 19665 = JCM 12249 = ATCC 15930</name>
    <dbReference type="NCBI Taxonomy" id="1122985"/>
    <lineage>
        <taxon>Bacteria</taxon>
        <taxon>Pseudomonadati</taxon>
        <taxon>Bacteroidota</taxon>
        <taxon>Bacteroidia</taxon>
        <taxon>Bacteroidales</taxon>
        <taxon>Prevotellaceae</taxon>
        <taxon>Hoylesella</taxon>
    </lineage>
</organism>
<sequence>MTAGLVRSKGASSIGILPRKQHLLAYKSQLNSPPPLNQCFALTNQSTIT</sequence>
<evidence type="ECO:0000313" key="1">
    <source>
        <dbReference type="EMBL" id="KDR51616.1"/>
    </source>
</evidence>
<keyword evidence="2" id="KW-1185">Reference proteome</keyword>
<reference evidence="1 2" key="1">
    <citation type="submission" date="2013-08" db="EMBL/GenBank/DDBJ databases">
        <authorList>
            <person name="Weinstock G."/>
            <person name="Sodergren E."/>
            <person name="Wylie T."/>
            <person name="Fulton L."/>
            <person name="Fulton R."/>
            <person name="Fronick C."/>
            <person name="O'Laughlin M."/>
            <person name="Godfrey J."/>
            <person name="Miner T."/>
            <person name="Herter B."/>
            <person name="Appelbaum E."/>
            <person name="Cordes M."/>
            <person name="Lek S."/>
            <person name="Wollam A."/>
            <person name="Pepin K.H."/>
            <person name="Palsikar V.B."/>
            <person name="Mitreva M."/>
            <person name="Wilson R.K."/>
        </authorList>
    </citation>
    <scope>NUCLEOTIDE SEQUENCE [LARGE SCALE GENOMIC DNA]</scope>
    <source>
        <strain evidence="1 2">ATCC 15930</strain>
    </source>
</reference>